<feature type="transmembrane region" description="Helical" evidence="1">
    <location>
        <begin position="31"/>
        <end position="50"/>
    </location>
</feature>
<organism evidence="2 3">
    <name type="scientific">Lentilactobacillus kefiri</name>
    <name type="common">Lactobacillus kefiri</name>
    <dbReference type="NCBI Taxonomy" id="33962"/>
    <lineage>
        <taxon>Bacteria</taxon>
        <taxon>Bacillati</taxon>
        <taxon>Bacillota</taxon>
        <taxon>Bacilli</taxon>
        <taxon>Lactobacillales</taxon>
        <taxon>Lactobacillaceae</taxon>
        <taxon>Lentilactobacillus</taxon>
    </lineage>
</organism>
<protein>
    <submittedName>
        <fullName evidence="2">Uncharacterized protein</fullName>
    </submittedName>
</protein>
<evidence type="ECO:0000313" key="2">
    <source>
        <dbReference type="EMBL" id="GEL29486.1"/>
    </source>
</evidence>
<dbReference type="EMBL" id="BJVK01000071">
    <property type="protein sequence ID" value="GEL29486.1"/>
    <property type="molecule type" value="Genomic_DNA"/>
</dbReference>
<reference evidence="2" key="1">
    <citation type="submission" date="2019-07" db="EMBL/GenBank/DDBJ databases">
        <title>Whole genome shotgun sequence of Lactobacillus kefiri NBRC 15888.</title>
        <authorList>
            <person name="Hosoyama A."/>
            <person name="Uohara A."/>
            <person name="Ohji S."/>
            <person name="Ichikawa N."/>
        </authorList>
    </citation>
    <scope>NUCLEOTIDE SEQUENCE [LARGE SCALE GENOMIC DNA]</scope>
    <source>
        <strain evidence="2">NBRC 15888</strain>
    </source>
</reference>
<keyword evidence="1" id="KW-0812">Transmembrane</keyword>
<sequence length="53" mass="6574">MIKGLFDSCSPRLDKHVEHLYSLVKKRYKYWSRYISIYLTSFHYLIYITFDYA</sequence>
<dbReference type="AlphaFoldDB" id="A0A511DXB4"/>
<keyword evidence="1" id="KW-0472">Membrane</keyword>
<proteinExistence type="predicted"/>
<accession>A0A511DXB4</accession>
<name>A0A511DXB4_LENKE</name>
<dbReference type="Proteomes" id="UP000321893">
    <property type="component" value="Unassembled WGS sequence"/>
</dbReference>
<evidence type="ECO:0000313" key="3">
    <source>
        <dbReference type="Proteomes" id="UP000321893"/>
    </source>
</evidence>
<evidence type="ECO:0000256" key="1">
    <source>
        <dbReference type="SAM" id="Phobius"/>
    </source>
</evidence>
<keyword evidence="3" id="KW-1185">Reference proteome</keyword>
<gene>
    <name evidence="2" type="ORF">LKE01_23060</name>
</gene>
<keyword evidence="1" id="KW-1133">Transmembrane helix</keyword>
<comment type="caution">
    <text evidence="2">The sequence shown here is derived from an EMBL/GenBank/DDBJ whole genome shotgun (WGS) entry which is preliminary data.</text>
</comment>